<proteinExistence type="predicted"/>
<dbReference type="EMBL" id="JADGJH010000582">
    <property type="protein sequence ID" value="KAJ3125999.1"/>
    <property type="molecule type" value="Genomic_DNA"/>
</dbReference>
<feature type="compositionally biased region" description="Basic and acidic residues" evidence="1">
    <location>
        <begin position="21"/>
        <end position="32"/>
    </location>
</feature>
<evidence type="ECO:0000256" key="1">
    <source>
        <dbReference type="SAM" id="MobiDB-lite"/>
    </source>
</evidence>
<feature type="non-terminal residue" evidence="2">
    <location>
        <position position="137"/>
    </location>
</feature>
<sequence length="137" mass="13441">MDRSAARQVGFLASGQAPHTQTKEGGDTDRDTTEVSLAALAAEEAVAAWCFGLPSSADAEADAADTVDAAADGDVEDAAADVTPGVCAGGEGCGGTAASRCECVAGVAPALRKGITAAVAAVRAFAVTPFVLVTTVR</sequence>
<keyword evidence="3" id="KW-1185">Reference proteome</keyword>
<protein>
    <submittedName>
        <fullName evidence="2">Uncharacterized protein</fullName>
    </submittedName>
</protein>
<dbReference type="AlphaFoldDB" id="A0AAD5T2G4"/>
<dbReference type="Proteomes" id="UP001211907">
    <property type="component" value="Unassembled WGS sequence"/>
</dbReference>
<name>A0AAD5T2G4_9FUNG</name>
<comment type="caution">
    <text evidence="2">The sequence shown here is derived from an EMBL/GenBank/DDBJ whole genome shotgun (WGS) entry which is preliminary data.</text>
</comment>
<feature type="region of interest" description="Disordered" evidence="1">
    <location>
        <begin position="1"/>
        <end position="32"/>
    </location>
</feature>
<evidence type="ECO:0000313" key="2">
    <source>
        <dbReference type="EMBL" id="KAJ3125999.1"/>
    </source>
</evidence>
<organism evidence="2 3">
    <name type="scientific">Physocladia obscura</name>
    <dbReference type="NCBI Taxonomy" id="109957"/>
    <lineage>
        <taxon>Eukaryota</taxon>
        <taxon>Fungi</taxon>
        <taxon>Fungi incertae sedis</taxon>
        <taxon>Chytridiomycota</taxon>
        <taxon>Chytridiomycota incertae sedis</taxon>
        <taxon>Chytridiomycetes</taxon>
        <taxon>Chytridiales</taxon>
        <taxon>Chytriomycetaceae</taxon>
        <taxon>Physocladia</taxon>
    </lineage>
</organism>
<evidence type="ECO:0000313" key="3">
    <source>
        <dbReference type="Proteomes" id="UP001211907"/>
    </source>
</evidence>
<accession>A0AAD5T2G4</accession>
<gene>
    <name evidence="2" type="ORF">HK100_010502</name>
</gene>
<reference evidence="2" key="1">
    <citation type="submission" date="2020-05" db="EMBL/GenBank/DDBJ databases">
        <title>Phylogenomic resolution of chytrid fungi.</title>
        <authorList>
            <person name="Stajich J.E."/>
            <person name="Amses K."/>
            <person name="Simmons R."/>
            <person name="Seto K."/>
            <person name="Myers J."/>
            <person name="Bonds A."/>
            <person name="Quandt C.A."/>
            <person name="Barry K."/>
            <person name="Liu P."/>
            <person name="Grigoriev I."/>
            <person name="Longcore J.E."/>
            <person name="James T.Y."/>
        </authorList>
    </citation>
    <scope>NUCLEOTIDE SEQUENCE</scope>
    <source>
        <strain evidence="2">JEL0513</strain>
    </source>
</reference>